<dbReference type="Gene3D" id="3.20.20.150">
    <property type="entry name" value="Divalent-metal-dependent TIM barrel enzymes"/>
    <property type="match status" value="1"/>
</dbReference>
<dbReference type="Proteomes" id="UP000031196">
    <property type="component" value="Unassembled WGS sequence"/>
</dbReference>
<name>A0A0B4CXP6_PSEPS</name>
<proteinExistence type="predicted"/>
<dbReference type="EMBL" id="JWTB01000083">
    <property type="protein sequence ID" value="KIC61142.1"/>
    <property type="molecule type" value="Genomic_DNA"/>
</dbReference>
<dbReference type="SUPFAM" id="SSF51658">
    <property type="entry name" value="Xylose isomerase-like"/>
    <property type="match status" value="1"/>
</dbReference>
<reference evidence="1 2" key="1">
    <citation type="submission" date="2014-12" db="EMBL/GenBank/DDBJ databases">
        <title>Genome sequencing of Arthrobacter phenanthrenivorans SWC37.</title>
        <authorList>
            <person name="Tan P.W."/>
            <person name="Chan K.-G."/>
        </authorList>
    </citation>
    <scope>NUCLEOTIDE SEQUENCE [LARGE SCALE GENOMIC DNA]</scope>
    <source>
        <strain evidence="1 2">SWC37</strain>
    </source>
</reference>
<feature type="non-terminal residue" evidence="1">
    <location>
        <position position="1"/>
    </location>
</feature>
<gene>
    <name evidence="1" type="ORF">RM50_20140</name>
</gene>
<evidence type="ECO:0000313" key="2">
    <source>
        <dbReference type="Proteomes" id="UP000031196"/>
    </source>
</evidence>
<protein>
    <submittedName>
        <fullName evidence="1">Inosose dehydratase</fullName>
    </submittedName>
</protein>
<evidence type="ECO:0000313" key="1">
    <source>
        <dbReference type="EMBL" id="KIC61142.1"/>
    </source>
</evidence>
<accession>A0A0B4CXP6</accession>
<comment type="caution">
    <text evidence="1">The sequence shown here is derived from an EMBL/GenBank/DDBJ whole genome shotgun (WGS) entry which is preliminary data.</text>
</comment>
<sequence length="68" mass="7587">TDAVREGVYVPLGDGDVDFRTIASQLGAAHFEGWWVLEQDTILTNEPADNEGPIRDVLRSFQFLHTLS</sequence>
<dbReference type="AlphaFoldDB" id="A0A0B4CXP6"/>
<organism evidence="1 2">
    <name type="scientific">Pseudarthrobacter phenanthrenivorans</name>
    <name type="common">Arthrobacter phenanthrenivorans</name>
    <dbReference type="NCBI Taxonomy" id="361575"/>
    <lineage>
        <taxon>Bacteria</taxon>
        <taxon>Bacillati</taxon>
        <taxon>Actinomycetota</taxon>
        <taxon>Actinomycetes</taxon>
        <taxon>Micrococcales</taxon>
        <taxon>Micrococcaceae</taxon>
        <taxon>Pseudarthrobacter</taxon>
    </lineage>
</organism>
<dbReference type="InterPro" id="IPR036237">
    <property type="entry name" value="Xyl_isomerase-like_sf"/>
</dbReference>